<feature type="compositionally biased region" description="Basic and acidic residues" evidence="2">
    <location>
        <begin position="231"/>
        <end position="248"/>
    </location>
</feature>
<name>A0A9D1LQS0_9FIRM</name>
<feature type="compositionally biased region" description="Polar residues" evidence="2">
    <location>
        <begin position="263"/>
        <end position="279"/>
    </location>
</feature>
<sequence>MIKPREYMEGLRRCAARMERAAGEIGRAAQQGLVPDAAVLDELESARNELGRLRGELNALLERLRAEWADSATLTLEQLEERVDEWELRERMGAGIVGRIGDAAERLERLHAPGCGIAPVRELARQAADALEACDMERLNGLEAQAMPYLDMCVLLSGDMDAVRRDGELLRRLEKWYPQVVWYVRARMRLQQGTVGFDEISDNAVAELRQSRLDPRVERELSTLHSAYDTEMERVSQAESDSHSDQRRPHCTASHTRRKSGAASGSTARPGTQRISSDNVLGLDAHGDTVGTARPSAQRISSDVMPGLDVQGDTVSTARPGTQRISSDNVPGLDAHGDTVSASQPGAQRISSDVMPGLDVHGDTVSTARPSTQCAKGDGEPRSSAKNAAVDSTPPPGTPAAGSTQQPGAQHAGGADARHGAARRDGVLSGRAGGAGISAERRARMVAEINVGIHGEVARRIGALDRAGVGVTDWRALAGDYPELPALRELAARHAAGDARADGYAALERRALAQAQALDEIIEDARAYLAHSVSVRPENAALARAWAAMMTPGRGTIFSVLEAVATRRRGNYERVSALCGRLMIDGLPNGLRLQRLSELAPELNGDKLVELLRLLMPGLLVLGRWQALRTGEIARRMGRVQVEHADGGELRLNEQYAPANAYRRASGRVWRLSGAQPGIFNRRK</sequence>
<comment type="caution">
    <text evidence="3">The sequence shown here is derived from an EMBL/GenBank/DDBJ whole genome shotgun (WGS) entry which is preliminary data.</text>
</comment>
<organism evidence="3 4">
    <name type="scientific">Candidatus Fimadaptatus faecigallinarum</name>
    <dbReference type="NCBI Taxonomy" id="2840814"/>
    <lineage>
        <taxon>Bacteria</taxon>
        <taxon>Bacillati</taxon>
        <taxon>Bacillota</taxon>
        <taxon>Clostridia</taxon>
        <taxon>Eubacteriales</taxon>
        <taxon>Candidatus Fimadaptatus</taxon>
    </lineage>
</organism>
<keyword evidence="1" id="KW-0175">Coiled coil</keyword>
<feature type="compositionally biased region" description="Polar residues" evidence="2">
    <location>
        <begin position="364"/>
        <end position="374"/>
    </location>
</feature>
<evidence type="ECO:0000313" key="3">
    <source>
        <dbReference type="EMBL" id="HIU46315.1"/>
    </source>
</evidence>
<dbReference type="Proteomes" id="UP000824123">
    <property type="component" value="Unassembled WGS sequence"/>
</dbReference>
<feature type="coiled-coil region" evidence="1">
    <location>
        <begin position="43"/>
        <end position="89"/>
    </location>
</feature>
<accession>A0A9D1LQS0</accession>
<proteinExistence type="predicted"/>
<feature type="compositionally biased region" description="Low complexity" evidence="2">
    <location>
        <begin position="399"/>
        <end position="415"/>
    </location>
</feature>
<reference evidence="3" key="1">
    <citation type="submission" date="2020-10" db="EMBL/GenBank/DDBJ databases">
        <authorList>
            <person name="Gilroy R."/>
        </authorList>
    </citation>
    <scope>NUCLEOTIDE SEQUENCE</scope>
    <source>
        <strain evidence="3">ChiSxjej2B14-8506</strain>
    </source>
</reference>
<feature type="compositionally biased region" description="Polar residues" evidence="2">
    <location>
        <begin position="340"/>
        <end position="351"/>
    </location>
</feature>
<dbReference type="EMBL" id="DVNK01000025">
    <property type="protein sequence ID" value="HIU46315.1"/>
    <property type="molecule type" value="Genomic_DNA"/>
</dbReference>
<feature type="compositionally biased region" description="Polar residues" evidence="2">
    <location>
        <begin position="313"/>
        <end position="329"/>
    </location>
</feature>
<evidence type="ECO:0000256" key="2">
    <source>
        <dbReference type="SAM" id="MobiDB-lite"/>
    </source>
</evidence>
<feature type="compositionally biased region" description="Basic and acidic residues" evidence="2">
    <location>
        <begin position="416"/>
        <end position="426"/>
    </location>
</feature>
<evidence type="ECO:0000256" key="1">
    <source>
        <dbReference type="SAM" id="Coils"/>
    </source>
</evidence>
<dbReference type="AlphaFoldDB" id="A0A9D1LQS0"/>
<gene>
    <name evidence="3" type="ORF">IAC59_03535</name>
</gene>
<feature type="region of interest" description="Disordered" evidence="2">
    <location>
        <begin position="226"/>
        <end position="433"/>
    </location>
</feature>
<reference evidence="3" key="2">
    <citation type="journal article" date="2021" name="PeerJ">
        <title>Extensive microbial diversity within the chicken gut microbiome revealed by metagenomics and culture.</title>
        <authorList>
            <person name="Gilroy R."/>
            <person name="Ravi A."/>
            <person name="Getino M."/>
            <person name="Pursley I."/>
            <person name="Horton D.L."/>
            <person name="Alikhan N.F."/>
            <person name="Baker D."/>
            <person name="Gharbi K."/>
            <person name="Hall N."/>
            <person name="Watson M."/>
            <person name="Adriaenssens E.M."/>
            <person name="Foster-Nyarko E."/>
            <person name="Jarju S."/>
            <person name="Secka A."/>
            <person name="Antonio M."/>
            <person name="Oren A."/>
            <person name="Chaudhuri R.R."/>
            <person name="La Ragione R."/>
            <person name="Hildebrand F."/>
            <person name="Pallen M.J."/>
        </authorList>
    </citation>
    <scope>NUCLEOTIDE SEQUENCE</scope>
    <source>
        <strain evidence="3">ChiSxjej2B14-8506</strain>
    </source>
</reference>
<evidence type="ECO:0000313" key="4">
    <source>
        <dbReference type="Proteomes" id="UP000824123"/>
    </source>
</evidence>
<protein>
    <submittedName>
        <fullName evidence="3">Uncharacterized protein</fullName>
    </submittedName>
</protein>